<dbReference type="EC" id="2.1.1.197" evidence="3"/>
<evidence type="ECO:0000313" key="9">
    <source>
        <dbReference type="EMBL" id="ASK78652.1"/>
    </source>
</evidence>
<evidence type="ECO:0000256" key="4">
    <source>
        <dbReference type="ARBA" id="ARBA00022603"/>
    </source>
</evidence>
<protein>
    <recommendedName>
        <fullName evidence="3">malonyl-[acyl-carrier protein] O-methyltransferase</fullName>
        <ecNumber evidence="3">2.1.1.197</ecNumber>
    </recommendedName>
</protein>
<dbReference type="Gene3D" id="3.40.50.150">
    <property type="entry name" value="Vaccinia Virus protein VP39"/>
    <property type="match status" value="1"/>
</dbReference>
<dbReference type="Proteomes" id="UP000242175">
    <property type="component" value="Chromosome large"/>
</dbReference>
<reference evidence="9 10" key="1">
    <citation type="journal article" date="2016" name="Int. J. Syst. Evol. Microbiol.">
        <title>Paraphotobacterium marinum gen. nov., sp. nov., a member of the family Vibrionaceae, isolated from surface seawater.</title>
        <authorList>
            <person name="Huang Z."/>
            <person name="Dong C."/>
            <person name="Shao Z."/>
        </authorList>
    </citation>
    <scope>NUCLEOTIDE SEQUENCE [LARGE SCALE GENOMIC DNA]</scope>
    <source>
        <strain evidence="9 10">NSCS20N07D</strain>
    </source>
</reference>
<feature type="domain" description="Methyltransferase type 11" evidence="8">
    <location>
        <begin position="50"/>
        <end position="142"/>
    </location>
</feature>
<keyword evidence="10" id="KW-1185">Reference proteome</keyword>
<dbReference type="CDD" id="cd02440">
    <property type="entry name" value="AdoMet_MTases"/>
    <property type="match status" value="1"/>
</dbReference>
<dbReference type="PANTHER" id="PTHR13090:SF1">
    <property type="entry name" value="ARGININE-HYDROXYLASE NDUFAF5, MITOCHONDRIAL"/>
    <property type="match status" value="1"/>
</dbReference>
<dbReference type="Pfam" id="PF08241">
    <property type="entry name" value="Methyltransf_11"/>
    <property type="match status" value="1"/>
</dbReference>
<dbReference type="InterPro" id="IPR013216">
    <property type="entry name" value="Methyltransf_11"/>
</dbReference>
<dbReference type="GO" id="GO:0010340">
    <property type="term" value="F:carboxyl-O-methyltransferase activity"/>
    <property type="evidence" value="ECO:0007669"/>
    <property type="project" value="InterPro"/>
</dbReference>
<evidence type="ECO:0000313" key="10">
    <source>
        <dbReference type="Proteomes" id="UP000242175"/>
    </source>
</evidence>
<gene>
    <name evidence="9" type="primary">bioC</name>
    <name evidence="9" type="ORF">CF386_06365</name>
</gene>
<sequence length="248" mass="28540">MLNNLKFVKKSFSAAVPHYDNFALLQQITSDLLISLIPIEVVNDRLICADLGAGTGYTSEKLSKLKIKNLTMIDLSQKMLSQCKNKFENQFLYLNADVNQLGIKDNTFDLICSNLMIQWSDNLDKTLSEINRVLKEQGTFFFSTLLPGSLIELDKSWKSVEQGDHINQFLPFDNLKKSILENNFQIQSLTKKEIKLEFNNPLEAMKSLKYVGANFVKNRQNKGLCTANKLTKMFDFYSRNFKKIIWLN</sequence>
<evidence type="ECO:0000256" key="6">
    <source>
        <dbReference type="ARBA" id="ARBA00022691"/>
    </source>
</evidence>
<accession>A0A220VEP2</accession>
<dbReference type="GO" id="GO:0009102">
    <property type="term" value="P:biotin biosynthetic process"/>
    <property type="evidence" value="ECO:0007669"/>
    <property type="project" value="UniProtKB-UniPathway"/>
</dbReference>
<evidence type="ECO:0000256" key="5">
    <source>
        <dbReference type="ARBA" id="ARBA00022679"/>
    </source>
</evidence>
<dbReference type="InterPro" id="IPR011814">
    <property type="entry name" value="BioC"/>
</dbReference>
<dbReference type="SUPFAM" id="SSF53335">
    <property type="entry name" value="S-adenosyl-L-methionine-dependent methyltransferases"/>
    <property type="match status" value="1"/>
</dbReference>
<dbReference type="PANTHER" id="PTHR13090">
    <property type="entry name" value="ARGININE-HYDROXYLASE NDUFAF5, MITOCHONDRIAL"/>
    <property type="match status" value="1"/>
</dbReference>
<dbReference type="KEGG" id="pmai:CF386_06365"/>
<comment type="catalytic activity">
    <reaction evidence="1">
        <text>malonyl-[ACP] + S-adenosyl-L-methionine = malonyl-[ACP] methyl ester + S-adenosyl-L-homocysteine</text>
        <dbReference type="Rhea" id="RHEA:17105"/>
        <dbReference type="Rhea" id="RHEA-COMP:9623"/>
        <dbReference type="Rhea" id="RHEA-COMP:9954"/>
        <dbReference type="ChEBI" id="CHEBI:57856"/>
        <dbReference type="ChEBI" id="CHEBI:59789"/>
        <dbReference type="ChEBI" id="CHEBI:78449"/>
        <dbReference type="ChEBI" id="CHEBI:78845"/>
        <dbReference type="EC" id="2.1.1.197"/>
    </reaction>
</comment>
<dbReference type="OrthoDB" id="9760689at2"/>
<dbReference type="NCBIfam" id="TIGR02072">
    <property type="entry name" value="BioC"/>
    <property type="match status" value="1"/>
</dbReference>
<organism evidence="9 10">
    <name type="scientific">Paraphotobacterium marinum</name>
    <dbReference type="NCBI Taxonomy" id="1755811"/>
    <lineage>
        <taxon>Bacteria</taxon>
        <taxon>Pseudomonadati</taxon>
        <taxon>Pseudomonadota</taxon>
        <taxon>Gammaproteobacteria</taxon>
        <taxon>Vibrionales</taxon>
        <taxon>Vibrionaceae</taxon>
        <taxon>Paraphotobacterium</taxon>
    </lineage>
</organism>
<dbReference type="EMBL" id="CP022355">
    <property type="protein sequence ID" value="ASK78652.1"/>
    <property type="molecule type" value="Genomic_DNA"/>
</dbReference>
<dbReference type="AlphaFoldDB" id="A0A220VEP2"/>
<dbReference type="UniPathway" id="UPA00078"/>
<dbReference type="GO" id="GO:0008757">
    <property type="term" value="F:S-adenosylmethionine-dependent methyltransferase activity"/>
    <property type="evidence" value="ECO:0007669"/>
    <property type="project" value="InterPro"/>
</dbReference>
<dbReference type="InterPro" id="IPR050602">
    <property type="entry name" value="Malonyl-ACP_OMT"/>
</dbReference>
<keyword evidence="4 9" id="KW-0489">Methyltransferase</keyword>
<dbReference type="RefSeq" id="WP_089073560.1">
    <property type="nucleotide sequence ID" value="NZ_CP022355.1"/>
</dbReference>
<dbReference type="GO" id="GO:0032259">
    <property type="term" value="P:methylation"/>
    <property type="evidence" value="ECO:0007669"/>
    <property type="project" value="UniProtKB-KW"/>
</dbReference>
<evidence type="ECO:0000256" key="3">
    <source>
        <dbReference type="ARBA" id="ARBA00012327"/>
    </source>
</evidence>
<evidence type="ECO:0000256" key="2">
    <source>
        <dbReference type="ARBA" id="ARBA00004746"/>
    </source>
</evidence>
<evidence type="ECO:0000256" key="1">
    <source>
        <dbReference type="ARBA" id="ARBA00000852"/>
    </source>
</evidence>
<evidence type="ECO:0000259" key="8">
    <source>
        <dbReference type="Pfam" id="PF08241"/>
    </source>
</evidence>
<keyword evidence="6" id="KW-0949">S-adenosyl-L-methionine</keyword>
<dbReference type="GO" id="GO:0102130">
    <property type="term" value="F:malonyl-CoA methyltransferase activity"/>
    <property type="evidence" value="ECO:0007669"/>
    <property type="project" value="UniProtKB-EC"/>
</dbReference>
<dbReference type="InterPro" id="IPR029063">
    <property type="entry name" value="SAM-dependent_MTases_sf"/>
</dbReference>
<keyword evidence="7" id="KW-0093">Biotin biosynthesis</keyword>
<keyword evidence="5 9" id="KW-0808">Transferase</keyword>
<evidence type="ECO:0000256" key="7">
    <source>
        <dbReference type="ARBA" id="ARBA00022756"/>
    </source>
</evidence>
<name>A0A220VEP2_9GAMM</name>
<comment type="pathway">
    <text evidence="2">Cofactor biosynthesis; biotin biosynthesis.</text>
</comment>
<proteinExistence type="predicted"/>